<keyword evidence="1" id="KW-0472">Membrane</keyword>
<proteinExistence type="predicted"/>
<gene>
    <name evidence="2" type="ORF">OLMES_1594</name>
</gene>
<keyword evidence="3" id="KW-1185">Reference proteome</keyword>
<dbReference type="AlphaFoldDB" id="A0A1Y0I638"/>
<keyword evidence="1" id="KW-0812">Transmembrane</keyword>
<dbReference type="KEGG" id="ome:OLMES_1594"/>
<organism evidence="2 3">
    <name type="scientific">Oleiphilus messinensis</name>
    <dbReference type="NCBI Taxonomy" id="141451"/>
    <lineage>
        <taxon>Bacteria</taxon>
        <taxon>Pseudomonadati</taxon>
        <taxon>Pseudomonadota</taxon>
        <taxon>Gammaproteobacteria</taxon>
        <taxon>Oceanospirillales</taxon>
        <taxon>Oleiphilaceae</taxon>
        <taxon>Oleiphilus</taxon>
    </lineage>
</organism>
<accession>A0A1Y0I638</accession>
<name>A0A1Y0I638_9GAMM</name>
<keyword evidence="1" id="KW-1133">Transmembrane helix</keyword>
<dbReference type="Proteomes" id="UP000196027">
    <property type="component" value="Chromosome"/>
</dbReference>
<evidence type="ECO:0000313" key="2">
    <source>
        <dbReference type="EMBL" id="ARU55669.1"/>
    </source>
</evidence>
<sequence length="67" mass="7382">MAVPVPDYPAKGKAYRRVVDSYLYPNKNLKALSILPKLGPFIIGLALLSMAAMELMTISTEHGLMFN</sequence>
<evidence type="ECO:0000313" key="3">
    <source>
        <dbReference type="Proteomes" id="UP000196027"/>
    </source>
</evidence>
<dbReference type="EMBL" id="CP021425">
    <property type="protein sequence ID" value="ARU55669.1"/>
    <property type="molecule type" value="Genomic_DNA"/>
</dbReference>
<dbReference type="RefSeq" id="WP_087460746.1">
    <property type="nucleotide sequence ID" value="NZ_CP021425.1"/>
</dbReference>
<feature type="transmembrane region" description="Helical" evidence="1">
    <location>
        <begin position="38"/>
        <end position="58"/>
    </location>
</feature>
<protein>
    <submittedName>
        <fullName evidence="2">Uncharacterized protein</fullName>
    </submittedName>
</protein>
<evidence type="ECO:0000256" key="1">
    <source>
        <dbReference type="SAM" id="Phobius"/>
    </source>
</evidence>
<reference evidence="2 3" key="1">
    <citation type="submission" date="2017-05" db="EMBL/GenBank/DDBJ databases">
        <title>Genomic insights into alkan degradation activity of Oleiphilus messinensis.</title>
        <authorList>
            <person name="Kozyavkin S.A."/>
            <person name="Slesarev A.I."/>
            <person name="Golyshin P.N."/>
            <person name="Korzhenkov A."/>
            <person name="Golyshina O.N."/>
            <person name="Toshchakov S.V."/>
        </authorList>
    </citation>
    <scope>NUCLEOTIDE SEQUENCE [LARGE SCALE GENOMIC DNA]</scope>
    <source>
        <strain evidence="2 3">ME102</strain>
    </source>
</reference>